<name>A0A2P7NUU4_9PROT</name>
<dbReference type="AlphaFoldDB" id="A0A2P7NUU4"/>
<sequence length="62" mass="7278">MENVLEATDTRQKQAKKRSLCLINEHFEPVFNTVATTQIVFQRSTNEYPACYKTHHLLHCSR</sequence>
<dbReference type="Proteomes" id="UP000241912">
    <property type="component" value="Unassembled WGS sequence"/>
</dbReference>
<evidence type="ECO:0000313" key="1">
    <source>
        <dbReference type="EMBL" id="PSJ17208.1"/>
    </source>
</evidence>
<evidence type="ECO:0000313" key="2">
    <source>
        <dbReference type="Proteomes" id="UP000241912"/>
    </source>
</evidence>
<reference evidence="1 2" key="1">
    <citation type="submission" date="2018-03" db="EMBL/GenBank/DDBJ databases">
        <title>Draft genome of Nitrosomonas supralitoralis APG5.</title>
        <authorList>
            <person name="Urakawa H."/>
            <person name="Lopez J.V."/>
        </authorList>
    </citation>
    <scope>NUCLEOTIDE SEQUENCE [LARGE SCALE GENOMIC DNA]</scope>
    <source>
        <strain evidence="1 2">APG5</strain>
    </source>
</reference>
<comment type="caution">
    <text evidence="1">The sequence shown here is derived from an EMBL/GenBank/DDBJ whole genome shotgun (WGS) entry which is preliminary data.</text>
</comment>
<keyword evidence="2" id="KW-1185">Reference proteome</keyword>
<accession>A0A2P7NUU4</accession>
<proteinExistence type="predicted"/>
<protein>
    <submittedName>
        <fullName evidence="1">Uncharacterized protein</fullName>
    </submittedName>
</protein>
<dbReference type="EMBL" id="PXXU01000025">
    <property type="protein sequence ID" value="PSJ17208.1"/>
    <property type="molecule type" value="Genomic_DNA"/>
</dbReference>
<dbReference type="OrthoDB" id="7030796at2"/>
<gene>
    <name evidence="1" type="ORF">C7H79_09430</name>
</gene>
<organism evidence="1 2">
    <name type="scientific">Nitrosomonas supralitoralis</name>
    <dbReference type="NCBI Taxonomy" id="2116706"/>
    <lineage>
        <taxon>Bacteria</taxon>
        <taxon>Pseudomonadati</taxon>
        <taxon>Pseudomonadota</taxon>
        <taxon>Betaproteobacteria</taxon>
        <taxon>Nitrosomonadales</taxon>
        <taxon>Nitrosomonadaceae</taxon>
        <taxon>Nitrosomonas</taxon>
    </lineage>
</organism>